<evidence type="ECO:0000256" key="2">
    <source>
        <dbReference type="ARBA" id="ARBA00004993"/>
    </source>
</evidence>
<name>A0ABS8WCZ6_9GAMM</name>
<comment type="function">
    <text evidence="1">Involved in the biosynthesis of the siderophore enterobactin (enterochelin), which is a macrocyclic trimeric lactone of N-(2,3-dihydroxybenzoyl)-serine. The serine trilactone serves as a scaffolding for the three catechol functionalities that provide hexadentate coordination for the tightly ligated iron(2+) atoms. Plays an essential role in the assembly of the enterobactin by catalyzing the transfer of the 4'-phosphopantetheine (Ppant) moiety from coenzyme A to the apo-domains of both EntB (ArCP domain) and EntF (PCP domain) to yield their holo-forms which make them competent for the activation of 2,3-dihydroxybenzoate (DHB) and L-serine, respectively.</text>
</comment>
<evidence type="ECO:0000256" key="5">
    <source>
        <dbReference type="ARBA" id="ARBA00019087"/>
    </source>
</evidence>
<dbReference type="PANTHER" id="PTHR38096">
    <property type="entry name" value="ENTEROBACTIN SYNTHASE COMPONENT D"/>
    <property type="match status" value="1"/>
</dbReference>
<feature type="domain" description="4'-phosphopantetheinyl transferase" evidence="12">
    <location>
        <begin position="132"/>
        <end position="212"/>
    </location>
</feature>
<evidence type="ECO:0000259" key="12">
    <source>
        <dbReference type="Pfam" id="PF01648"/>
    </source>
</evidence>
<dbReference type="InterPro" id="IPR003542">
    <property type="entry name" value="Enbac_synth_compD-like"/>
</dbReference>
<accession>A0ABS8WCZ6</accession>
<dbReference type="InterPro" id="IPR037143">
    <property type="entry name" value="4-PPantetheinyl_Trfase_dom_sf"/>
</dbReference>
<feature type="domain" description="4'-phosphopantetheinyl transferase N-terminal" evidence="13">
    <location>
        <begin position="62"/>
        <end position="123"/>
    </location>
</feature>
<evidence type="ECO:0000256" key="3">
    <source>
        <dbReference type="ARBA" id="ARBA00008342"/>
    </source>
</evidence>
<evidence type="ECO:0000259" key="13">
    <source>
        <dbReference type="Pfam" id="PF17837"/>
    </source>
</evidence>
<dbReference type="InterPro" id="IPR008278">
    <property type="entry name" value="4-PPantetheinyl_Trfase_dom"/>
</dbReference>
<comment type="caution">
    <text evidence="14">The sequence shown here is derived from an EMBL/GenBank/DDBJ whole genome shotgun (WGS) entry which is preliminary data.</text>
</comment>
<keyword evidence="7" id="KW-0259">Enterobactin biosynthesis</keyword>
<evidence type="ECO:0000256" key="8">
    <source>
        <dbReference type="ARBA" id="ARBA00029894"/>
    </source>
</evidence>
<evidence type="ECO:0000256" key="10">
    <source>
        <dbReference type="ARBA" id="ARBA00049176"/>
    </source>
</evidence>
<evidence type="ECO:0000256" key="9">
    <source>
        <dbReference type="ARBA" id="ARBA00031996"/>
    </source>
</evidence>
<reference evidence="14 15" key="1">
    <citation type="journal article" date="2022" name="Environ. Microbiol. Rep.">
        <title>Eco-phylogenetic analyses reveal divergent evolution of vitamin B12 metabolism in the marine bacterial family 'Psychromonadaceae'.</title>
        <authorList>
            <person name="Jin X."/>
            <person name="Yang Y."/>
            <person name="Cao H."/>
            <person name="Gao B."/>
            <person name="Zhao Z."/>
        </authorList>
    </citation>
    <scope>NUCLEOTIDE SEQUENCE [LARGE SCALE GENOMIC DNA]</scope>
    <source>
        <strain evidence="14 15">MKS20</strain>
    </source>
</reference>
<comment type="similarity">
    <text evidence="3">Belongs to the P-Pant transferase superfamily. EntD family.</text>
</comment>
<protein>
    <recommendedName>
        <fullName evidence="5">Enterobactin synthase component D</fullName>
    </recommendedName>
    <alternativeName>
        <fullName evidence="8">4'-phosphopantetheinyl transferase EntD</fullName>
    </alternativeName>
    <alternativeName>
        <fullName evidence="9">Enterochelin synthase D</fullName>
    </alternativeName>
</protein>
<organism evidence="14 15">
    <name type="scientific">Motilimonas cestriensis</name>
    <dbReference type="NCBI Taxonomy" id="2742685"/>
    <lineage>
        <taxon>Bacteria</taxon>
        <taxon>Pseudomonadati</taxon>
        <taxon>Pseudomonadota</taxon>
        <taxon>Gammaproteobacteria</taxon>
        <taxon>Alteromonadales</taxon>
        <taxon>Alteromonadales genera incertae sedis</taxon>
        <taxon>Motilimonas</taxon>
    </lineage>
</organism>
<dbReference type="Proteomes" id="UP001201273">
    <property type="component" value="Unassembled WGS sequence"/>
</dbReference>
<dbReference type="Pfam" id="PF01648">
    <property type="entry name" value="ACPS"/>
    <property type="match status" value="1"/>
</dbReference>
<dbReference type="PRINTS" id="PR01399">
    <property type="entry name" value="ENTSNTHTASED"/>
</dbReference>
<evidence type="ECO:0000256" key="6">
    <source>
        <dbReference type="ARBA" id="ARBA00022679"/>
    </source>
</evidence>
<evidence type="ECO:0000313" key="14">
    <source>
        <dbReference type="EMBL" id="MCE2595220.1"/>
    </source>
</evidence>
<comment type="pathway">
    <text evidence="2">Siderophore biosynthesis; enterobactin biosynthesis.</text>
</comment>
<dbReference type="Pfam" id="PF17837">
    <property type="entry name" value="4PPT_N"/>
    <property type="match status" value="1"/>
</dbReference>
<evidence type="ECO:0000256" key="11">
    <source>
        <dbReference type="ARBA" id="ARBA00049191"/>
    </source>
</evidence>
<dbReference type="GO" id="GO:0016740">
    <property type="term" value="F:transferase activity"/>
    <property type="evidence" value="ECO:0007669"/>
    <property type="project" value="UniProtKB-KW"/>
</dbReference>
<keyword evidence="6 14" id="KW-0808">Transferase</keyword>
<dbReference type="PANTHER" id="PTHR38096:SF1">
    <property type="entry name" value="ENTEROBACTIN SYNTHASE COMPONENT D"/>
    <property type="match status" value="1"/>
</dbReference>
<dbReference type="SUPFAM" id="SSF56214">
    <property type="entry name" value="4'-phosphopantetheinyl transferase"/>
    <property type="match status" value="1"/>
</dbReference>
<evidence type="ECO:0000313" key="15">
    <source>
        <dbReference type="Proteomes" id="UP001201273"/>
    </source>
</evidence>
<proteinExistence type="inferred from homology"/>
<evidence type="ECO:0000256" key="4">
    <source>
        <dbReference type="ARBA" id="ARBA00011503"/>
    </source>
</evidence>
<dbReference type="InterPro" id="IPR041354">
    <property type="entry name" value="4PPT_N"/>
</dbReference>
<comment type="subunit">
    <text evidence="4">EntB, EntD, EntE, and EntF form a multienzyme complex called enterobactin synthase.</text>
</comment>
<dbReference type="EMBL" id="JAIMJA010000009">
    <property type="protein sequence ID" value="MCE2595220.1"/>
    <property type="molecule type" value="Genomic_DNA"/>
</dbReference>
<evidence type="ECO:0000256" key="7">
    <source>
        <dbReference type="ARBA" id="ARBA00023191"/>
    </source>
</evidence>
<dbReference type="Gene3D" id="3.90.470.20">
    <property type="entry name" value="4'-phosphopantetheinyl transferase domain"/>
    <property type="match status" value="1"/>
</dbReference>
<dbReference type="RefSeq" id="WP_233052714.1">
    <property type="nucleotide sequence ID" value="NZ_JAIMJA010000009.1"/>
</dbReference>
<sequence>MKDWPLSCGVELVAKTDGFIEQIETVVFPRFPNLVIVKCHFAIGRYQQGMFDLLGVSCPEVILNSVNKRQAEFLAGRFCSQQALGLLSIEQTSIDIGKNRAPKWPDNVIGSITHSNQVAMAAVTDTSCYQYIGIDCERVMEEELANSIASTIVTNGELDLLASVAVAFPIALTFAFSSKEAMFKALYPKVGYYFDFTAAEIIKVDLPNNLIVIQLVDTLCCDYVRGDIFKCYVHLENHHIVSVIAQ</sequence>
<comment type="catalytic activity">
    <reaction evidence="11">
        <text>apo-[peptidyl-carrier protein] + CoA = holo-[peptidyl-carrier protein] + adenosine 3',5'-bisphosphate + H(+)</text>
        <dbReference type="Rhea" id="RHEA:46228"/>
        <dbReference type="Rhea" id="RHEA-COMP:11479"/>
        <dbReference type="Rhea" id="RHEA-COMP:11480"/>
        <dbReference type="ChEBI" id="CHEBI:15378"/>
        <dbReference type="ChEBI" id="CHEBI:29999"/>
        <dbReference type="ChEBI" id="CHEBI:57287"/>
        <dbReference type="ChEBI" id="CHEBI:58343"/>
        <dbReference type="ChEBI" id="CHEBI:64479"/>
    </reaction>
</comment>
<keyword evidence="15" id="KW-1185">Reference proteome</keyword>
<evidence type="ECO:0000256" key="1">
    <source>
        <dbReference type="ARBA" id="ARBA00003937"/>
    </source>
</evidence>
<comment type="catalytic activity">
    <reaction evidence="10">
        <text>apo-[aryl-carrier protein] + CoA = holo-[aryl-carrier protein] + adenosine 3',5'-bisphosphate + H(+)</text>
        <dbReference type="Rhea" id="RHEA:48404"/>
        <dbReference type="Rhea" id="RHEA-COMP:15903"/>
        <dbReference type="Rhea" id="RHEA-COMP:17557"/>
        <dbReference type="ChEBI" id="CHEBI:15378"/>
        <dbReference type="ChEBI" id="CHEBI:29999"/>
        <dbReference type="ChEBI" id="CHEBI:57287"/>
        <dbReference type="ChEBI" id="CHEBI:58343"/>
        <dbReference type="ChEBI" id="CHEBI:64479"/>
    </reaction>
</comment>
<gene>
    <name evidence="14" type="ORF">K6Y31_10380</name>
</gene>